<name>A0A8B6EUU3_MYTGA</name>
<feature type="compositionally biased region" description="Basic residues" evidence="1">
    <location>
        <begin position="43"/>
        <end position="52"/>
    </location>
</feature>
<gene>
    <name evidence="2" type="ORF">MGAL_10B062859</name>
</gene>
<dbReference type="OrthoDB" id="10028801at2759"/>
<comment type="caution">
    <text evidence="2">The sequence shown here is derived from an EMBL/GenBank/DDBJ whole genome shotgun (WGS) entry which is preliminary data.</text>
</comment>
<sequence length="146" mass="16625">MQNHFGQNLAVENINTPVYSSIDRRNSRSIGRAISYSVNQKCKPNHLGRRKQDKGVTNHYNDSGINHHDKSKVNQSSTLHGDKKTSDELNYIEVYFEPKPKERQVKIHGIEKKTNYVEIDFSKKACALAYDSDSDDDSAIIDNGKE</sequence>
<reference evidence="2" key="1">
    <citation type="submission" date="2018-11" db="EMBL/GenBank/DDBJ databases">
        <authorList>
            <person name="Alioto T."/>
            <person name="Alioto T."/>
        </authorList>
    </citation>
    <scope>NUCLEOTIDE SEQUENCE</scope>
</reference>
<accession>A0A8B6EUU3</accession>
<evidence type="ECO:0000313" key="3">
    <source>
        <dbReference type="Proteomes" id="UP000596742"/>
    </source>
</evidence>
<protein>
    <submittedName>
        <fullName evidence="2">Uncharacterized protein</fullName>
    </submittedName>
</protein>
<dbReference type="AlphaFoldDB" id="A0A8B6EUU3"/>
<evidence type="ECO:0000256" key="1">
    <source>
        <dbReference type="SAM" id="MobiDB-lite"/>
    </source>
</evidence>
<organism evidence="2 3">
    <name type="scientific">Mytilus galloprovincialis</name>
    <name type="common">Mediterranean mussel</name>
    <dbReference type="NCBI Taxonomy" id="29158"/>
    <lineage>
        <taxon>Eukaryota</taxon>
        <taxon>Metazoa</taxon>
        <taxon>Spiralia</taxon>
        <taxon>Lophotrochozoa</taxon>
        <taxon>Mollusca</taxon>
        <taxon>Bivalvia</taxon>
        <taxon>Autobranchia</taxon>
        <taxon>Pteriomorphia</taxon>
        <taxon>Mytilida</taxon>
        <taxon>Mytiloidea</taxon>
        <taxon>Mytilidae</taxon>
        <taxon>Mytilinae</taxon>
        <taxon>Mytilus</taxon>
    </lineage>
</organism>
<dbReference type="Proteomes" id="UP000596742">
    <property type="component" value="Unassembled WGS sequence"/>
</dbReference>
<proteinExistence type="predicted"/>
<keyword evidence="3" id="KW-1185">Reference proteome</keyword>
<dbReference type="EMBL" id="UYJE01005751">
    <property type="protein sequence ID" value="VDI40032.1"/>
    <property type="molecule type" value="Genomic_DNA"/>
</dbReference>
<evidence type="ECO:0000313" key="2">
    <source>
        <dbReference type="EMBL" id="VDI40032.1"/>
    </source>
</evidence>
<feature type="region of interest" description="Disordered" evidence="1">
    <location>
        <begin position="41"/>
        <end position="84"/>
    </location>
</feature>